<gene>
    <name evidence="2" type="ORF">VA596_04325</name>
</gene>
<sequence length="92" mass="9924">MEKQIMTTRMSLTDADERFGLGVRRGFIPTAKPVSDTEATPFGLTLRIAPASRNVVVLRTGTGATMATESVTEQSTDGNDEGDTRYDVANDI</sequence>
<keyword evidence="3" id="KW-1185">Reference proteome</keyword>
<feature type="compositionally biased region" description="Polar residues" evidence="1">
    <location>
        <begin position="68"/>
        <end position="77"/>
    </location>
</feature>
<protein>
    <submittedName>
        <fullName evidence="2">Uncharacterized protein</fullName>
    </submittedName>
</protein>
<dbReference type="EMBL" id="JAYFSI010000001">
    <property type="protein sequence ID" value="MEA5358751.1"/>
    <property type="molecule type" value="Genomic_DNA"/>
</dbReference>
<proteinExistence type="predicted"/>
<feature type="region of interest" description="Disordered" evidence="1">
    <location>
        <begin position="68"/>
        <end position="92"/>
    </location>
</feature>
<dbReference type="RefSeq" id="WP_323323826.1">
    <property type="nucleotide sequence ID" value="NZ_JAYFSI010000001.1"/>
</dbReference>
<evidence type="ECO:0000313" key="3">
    <source>
        <dbReference type="Proteomes" id="UP001304298"/>
    </source>
</evidence>
<organism evidence="2 3">
    <name type="scientific">Amycolatopsis heterodermiae</name>
    <dbReference type="NCBI Taxonomy" id="3110235"/>
    <lineage>
        <taxon>Bacteria</taxon>
        <taxon>Bacillati</taxon>
        <taxon>Actinomycetota</taxon>
        <taxon>Actinomycetes</taxon>
        <taxon>Pseudonocardiales</taxon>
        <taxon>Pseudonocardiaceae</taxon>
        <taxon>Amycolatopsis</taxon>
    </lineage>
</organism>
<name>A0ABU5QXV8_9PSEU</name>
<evidence type="ECO:0000313" key="2">
    <source>
        <dbReference type="EMBL" id="MEA5358751.1"/>
    </source>
</evidence>
<reference evidence="2 3" key="1">
    <citation type="submission" date="2023-12" db="EMBL/GenBank/DDBJ databases">
        <title>Amycolatopsis sp. V23-08.</title>
        <authorList>
            <person name="Somphong A."/>
        </authorList>
    </citation>
    <scope>NUCLEOTIDE SEQUENCE [LARGE SCALE GENOMIC DNA]</scope>
    <source>
        <strain evidence="2 3">V23-08</strain>
    </source>
</reference>
<accession>A0ABU5QXV8</accession>
<dbReference type="Proteomes" id="UP001304298">
    <property type="component" value="Unassembled WGS sequence"/>
</dbReference>
<evidence type="ECO:0000256" key="1">
    <source>
        <dbReference type="SAM" id="MobiDB-lite"/>
    </source>
</evidence>
<feature type="compositionally biased region" description="Basic and acidic residues" evidence="1">
    <location>
        <begin position="82"/>
        <end position="92"/>
    </location>
</feature>
<comment type="caution">
    <text evidence="2">The sequence shown here is derived from an EMBL/GenBank/DDBJ whole genome shotgun (WGS) entry which is preliminary data.</text>
</comment>